<feature type="domain" description="HTH araC/xylS-type" evidence="4">
    <location>
        <begin position="252"/>
        <end position="350"/>
    </location>
</feature>
<organism evidence="5 6">
    <name type="scientific">Paraburkholderia antibiotica</name>
    <dbReference type="NCBI Taxonomy" id="2728839"/>
    <lineage>
        <taxon>Bacteria</taxon>
        <taxon>Pseudomonadati</taxon>
        <taxon>Pseudomonadota</taxon>
        <taxon>Betaproteobacteria</taxon>
        <taxon>Burkholderiales</taxon>
        <taxon>Burkholderiaceae</taxon>
        <taxon>Paraburkholderia</taxon>
    </lineage>
</organism>
<evidence type="ECO:0000313" key="5">
    <source>
        <dbReference type="EMBL" id="NML32746.1"/>
    </source>
</evidence>
<keyword evidence="1" id="KW-0805">Transcription regulation</keyword>
<protein>
    <submittedName>
        <fullName evidence="5">AraC family transcriptional regulator</fullName>
    </submittedName>
</protein>
<dbReference type="PROSITE" id="PS01124">
    <property type="entry name" value="HTH_ARAC_FAMILY_2"/>
    <property type="match status" value="1"/>
</dbReference>
<dbReference type="GO" id="GO:0003700">
    <property type="term" value="F:DNA-binding transcription factor activity"/>
    <property type="evidence" value="ECO:0007669"/>
    <property type="project" value="InterPro"/>
</dbReference>
<reference evidence="5 6" key="1">
    <citation type="submission" date="2020-04" db="EMBL/GenBank/DDBJ databases">
        <title>Paraburkholderia sp. G-4-1-8 isolated from soil.</title>
        <authorList>
            <person name="Dahal R.H."/>
        </authorList>
    </citation>
    <scope>NUCLEOTIDE SEQUENCE [LARGE SCALE GENOMIC DNA]</scope>
    <source>
        <strain evidence="5 6">G-4-1-8</strain>
    </source>
</reference>
<dbReference type="PANTHER" id="PTHR47894">
    <property type="entry name" value="HTH-TYPE TRANSCRIPTIONAL REGULATOR GADX"/>
    <property type="match status" value="1"/>
</dbReference>
<name>A0A7X9X768_9BURK</name>
<proteinExistence type="predicted"/>
<dbReference type="InterPro" id="IPR009057">
    <property type="entry name" value="Homeodomain-like_sf"/>
</dbReference>
<keyword evidence="2" id="KW-0238">DNA-binding</keyword>
<comment type="caution">
    <text evidence="5">The sequence shown here is derived from an EMBL/GenBank/DDBJ whole genome shotgun (WGS) entry which is preliminary data.</text>
</comment>
<dbReference type="SUPFAM" id="SSF46689">
    <property type="entry name" value="Homeodomain-like"/>
    <property type="match status" value="1"/>
</dbReference>
<dbReference type="SMART" id="SM00342">
    <property type="entry name" value="HTH_ARAC"/>
    <property type="match status" value="1"/>
</dbReference>
<evidence type="ECO:0000256" key="2">
    <source>
        <dbReference type="ARBA" id="ARBA00023125"/>
    </source>
</evidence>
<dbReference type="InterPro" id="IPR018060">
    <property type="entry name" value="HTH_AraC"/>
</dbReference>
<evidence type="ECO:0000313" key="6">
    <source>
        <dbReference type="Proteomes" id="UP000583127"/>
    </source>
</evidence>
<dbReference type="InterPro" id="IPR032687">
    <property type="entry name" value="AraC-type_N"/>
</dbReference>
<dbReference type="GO" id="GO:0000976">
    <property type="term" value="F:transcription cis-regulatory region binding"/>
    <property type="evidence" value="ECO:0007669"/>
    <property type="project" value="TreeGrafter"/>
</dbReference>
<dbReference type="Gene3D" id="1.10.10.60">
    <property type="entry name" value="Homeodomain-like"/>
    <property type="match status" value="1"/>
</dbReference>
<sequence>MPSRAPGPRHSDRARLSTVAQHTISILQVDQILQGARRQNLAVDTILRRAGIAPELLDSPLARVTQAQYAALIRALRRATRDEIWGLCSRPLRPGTFVQLCRLLIHCRTLGDALRGGFEFLHLMLDDAVPRLVVERGIASVRWVPRGERDSRLAYADRTFCFFTYGLASWLVARRIPVQELMYRPIDAGCSSDAERLFKAPVNYGHPWVGFRFEARWLDLPVVQTPQSLGEFLHHAPASLLIKYRDQSSLSERIRRQLRRHLAGNMPSLEAVSESLSLTPQTLRRHLREEGQSFQAIKDELRRDAALEYLSQPELTLLDIASRLGFSEASTFHRAFKGWTGLAPGLYRQTRLQGGEPVAGRGCG</sequence>
<evidence type="ECO:0000256" key="3">
    <source>
        <dbReference type="ARBA" id="ARBA00023163"/>
    </source>
</evidence>
<evidence type="ECO:0000256" key="1">
    <source>
        <dbReference type="ARBA" id="ARBA00023015"/>
    </source>
</evidence>
<dbReference type="EMBL" id="JABBFZ010000010">
    <property type="protein sequence ID" value="NML32746.1"/>
    <property type="molecule type" value="Genomic_DNA"/>
</dbReference>
<keyword evidence="6" id="KW-1185">Reference proteome</keyword>
<keyword evidence="3" id="KW-0804">Transcription</keyword>
<accession>A0A7X9X768</accession>
<dbReference type="PANTHER" id="PTHR47894:SF1">
    <property type="entry name" value="HTH-TYPE TRANSCRIPTIONAL REGULATOR VQSM"/>
    <property type="match status" value="1"/>
</dbReference>
<dbReference type="AlphaFoldDB" id="A0A7X9X768"/>
<gene>
    <name evidence="5" type="ORF">HHL14_18120</name>
</gene>
<dbReference type="Pfam" id="PF12625">
    <property type="entry name" value="Arabinose_bd"/>
    <property type="match status" value="1"/>
</dbReference>
<dbReference type="Proteomes" id="UP000583127">
    <property type="component" value="Unassembled WGS sequence"/>
</dbReference>
<dbReference type="GO" id="GO:0005829">
    <property type="term" value="C:cytosol"/>
    <property type="evidence" value="ECO:0007669"/>
    <property type="project" value="TreeGrafter"/>
</dbReference>
<evidence type="ECO:0000259" key="4">
    <source>
        <dbReference type="PROSITE" id="PS01124"/>
    </source>
</evidence>
<dbReference type="Pfam" id="PF12833">
    <property type="entry name" value="HTH_18"/>
    <property type="match status" value="1"/>
</dbReference>